<evidence type="ECO:0000313" key="2">
    <source>
        <dbReference type="Proteomes" id="UP000299102"/>
    </source>
</evidence>
<gene>
    <name evidence="1" type="ORF">EVAR_42029_1</name>
</gene>
<sequence length="96" mass="10734">MPGEKRLLGAIIRNIRSEREEAESGNKLHNRINKKGEVNPPSLIPLRQLQDLYANASSEFIVLISATLKVYKATCEEILGLYLKESGCTSKNLRHG</sequence>
<protein>
    <submittedName>
        <fullName evidence="1">Uncharacterized protein</fullName>
    </submittedName>
</protein>
<comment type="caution">
    <text evidence="1">The sequence shown here is derived from an EMBL/GenBank/DDBJ whole genome shotgun (WGS) entry which is preliminary data.</text>
</comment>
<organism evidence="1 2">
    <name type="scientific">Eumeta variegata</name>
    <name type="common">Bagworm moth</name>
    <name type="synonym">Eumeta japonica</name>
    <dbReference type="NCBI Taxonomy" id="151549"/>
    <lineage>
        <taxon>Eukaryota</taxon>
        <taxon>Metazoa</taxon>
        <taxon>Ecdysozoa</taxon>
        <taxon>Arthropoda</taxon>
        <taxon>Hexapoda</taxon>
        <taxon>Insecta</taxon>
        <taxon>Pterygota</taxon>
        <taxon>Neoptera</taxon>
        <taxon>Endopterygota</taxon>
        <taxon>Lepidoptera</taxon>
        <taxon>Glossata</taxon>
        <taxon>Ditrysia</taxon>
        <taxon>Tineoidea</taxon>
        <taxon>Psychidae</taxon>
        <taxon>Oiketicinae</taxon>
        <taxon>Eumeta</taxon>
    </lineage>
</organism>
<dbReference type="AlphaFoldDB" id="A0A4C1Y9F0"/>
<keyword evidence="2" id="KW-1185">Reference proteome</keyword>
<proteinExistence type="predicted"/>
<evidence type="ECO:0000313" key="1">
    <source>
        <dbReference type="EMBL" id="GBP71564.1"/>
    </source>
</evidence>
<name>A0A4C1Y9F0_EUMVA</name>
<dbReference type="Proteomes" id="UP000299102">
    <property type="component" value="Unassembled WGS sequence"/>
</dbReference>
<reference evidence="1 2" key="1">
    <citation type="journal article" date="2019" name="Commun. Biol.">
        <title>The bagworm genome reveals a unique fibroin gene that provides high tensile strength.</title>
        <authorList>
            <person name="Kono N."/>
            <person name="Nakamura H."/>
            <person name="Ohtoshi R."/>
            <person name="Tomita M."/>
            <person name="Numata K."/>
            <person name="Arakawa K."/>
        </authorList>
    </citation>
    <scope>NUCLEOTIDE SEQUENCE [LARGE SCALE GENOMIC DNA]</scope>
</reference>
<dbReference type="EMBL" id="BGZK01001113">
    <property type="protein sequence ID" value="GBP71564.1"/>
    <property type="molecule type" value="Genomic_DNA"/>
</dbReference>
<accession>A0A4C1Y9F0</accession>